<dbReference type="SUPFAM" id="SSF56672">
    <property type="entry name" value="DNA/RNA polymerases"/>
    <property type="match status" value="1"/>
</dbReference>
<reference evidence="5" key="1">
    <citation type="submission" date="2022-03" db="EMBL/GenBank/DDBJ databases">
        <authorList>
            <person name="Ezawa T."/>
            <person name="Silvestri A."/>
            <person name="Tawaraya K."/>
            <person name="Suzuki M."/>
            <person name="Duan Y."/>
            <person name="Turina M."/>
            <person name="Lanfranco L."/>
        </authorList>
    </citation>
    <scope>NUCLEOTIDE SEQUENCE</scope>
</reference>
<organism evidence="5">
    <name type="scientific">Gigaspora rosea mitovirus 1</name>
    <dbReference type="NCBI Taxonomy" id="2933357"/>
    <lineage>
        <taxon>Viruses</taxon>
        <taxon>Riboviria</taxon>
        <taxon>Orthornavirae</taxon>
        <taxon>Lenarviricota</taxon>
        <taxon>Howeltoviricetes</taxon>
        <taxon>Cryppavirales</taxon>
        <taxon>Mitoviridae</taxon>
        <taxon>Mitovirus</taxon>
    </lineage>
</organism>
<feature type="region of interest" description="Disordered" evidence="4">
    <location>
        <begin position="720"/>
        <end position="760"/>
    </location>
</feature>
<sequence length="760" mass="85505">MMIKQKLALFQIGVTFLVKALLKLDHHMGVVHAWVGDIQKLVATRGPVTVIAFIKELRLCYTRYLCGDPFSSKSPGLGIQLTSEGLPKGGILNELFRERDPPCIRLGLTLLGVSRILPGWKAPDLTPITSPPAQKYCPILGQELVGIVEELGWWLPRPEWDGCHVTTKAGPNAQALVGSIEDASLLTEQQISDLQLIGGDSLIQSIETSKLLSPLTWLSYFKLKPKGRNGKLALIKDKEAKTRIVALVDYWTQSALRPLHDAQMRFLRGLKPDMTFNQLGFRSTLARAPVFHSLDLTAATDRFPVLYQRLILSVLVGSGEWAQAWYRLICDRDYTISWGNRRDTVRYACGQPMGAYSSWATFAICHHVIVRAAAKRAGLPATFRDYVLLGDDIVIANDEVAKHYRKIMSELGVSFSETKTHVSKDTYEFAKRWIHRGTEVTGAPLGSLFEAFRFKTKKQLEELGKDFRPTQGIRAISYYEVVAWFKEVEQRWYPRTLLGSRGLFASIFHAFGREALSERLADKAWKVYLLPSREDSRLVRNMKFEKLGLMLIPGILSCFSWSRTVRVSTLAVLLNECKARVLQEALKKQLHALRRFQLESPKLVKALPEGVDAQSILPLLPPLAVLRRNIAELQLEFDKAHLVRSSDNMLQWLHLEVRLFLDPFATLSTRASKTMASAKVTILNHLTAMCRGVEMIRGLALGTISDEKLVDLIQNHEVLPTRGDKRRPRRPTPPKKGVKGSEGALGQGRLFQKTEYPNSG</sequence>
<proteinExistence type="predicted"/>
<dbReference type="GO" id="GO:0003968">
    <property type="term" value="F:RNA-directed RNA polymerase activity"/>
    <property type="evidence" value="ECO:0007669"/>
    <property type="project" value="UniProtKB-KW"/>
</dbReference>
<evidence type="ECO:0000313" key="5">
    <source>
        <dbReference type="EMBL" id="DBA07245.1"/>
    </source>
</evidence>
<protein>
    <submittedName>
        <fullName evidence="5">RNA-dependent RNA polymerase</fullName>
    </submittedName>
</protein>
<keyword evidence="2" id="KW-0808">Transferase</keyword>
<dbReference type="InterPro" id="IPR043502">
    <property type="entry name" value="DNA/RNA_pol_sf"/>
</dbReference>
<dbReference type="EMBL" id="BK061303">
    <property type="protein sequence ID" value="DBA07245.1"/>
    <property type="molecule type" value="Genomic_RNA"/>
</dbReference>
<dbReference type="InterPro" id="IPR008686">
    <property type="entry name" value="RNA_pol_mitovir"/>
</dbReference>
<keyword evidence="1 5" id="KW-0696">RNA-directed RNA polymerase</keyword>
<evidence type="ECO:0000256" key="1">
    <source>
        <dbReference type="ARBA" id="ARBA00022484"/>
    </source>
</evidence>
<evidence type="ECO:0000256" key="3">
    <source>
        <dbReference type="ARBA" id="ARBA00022695"/>
    </source>
</evidence>
<keyword evidence="3" id="KW-0548">Nucleotidyltransferase</keyword>
<accession>A0A9Y0T6J0</accession>
<reference evidence="5" key="2">
    <citation type="journal article" date="2023" name="MBio">
        <title>Structurally distinct mitoviruses: are they an ancestral lineage of the Mitoviridae exclusive to arbuscular mycorrhizal fungi (Glomeromycotina)?</title>
        <authorList>
            <person name="Ezawa T."/>
            <person name="Silvestri A."/>
            <person name="Maruyama H."/>
            <person name="Tawaraya K."/>
            <person name="Suzuki M."/>
            <person name="Duan Y."/>
            <person name="Turina M."/>
            <person name="Lanfranco L."/>
        </authorList>
    </citation>
    <scope>NUCLEOTIDE SEQUENCE</scope>
</reference>
<dbReference type="PANTHER" id="PTHR34456">
    <property type="entry name" value="MITOVIRUS RNA-DEPENDENT RNA POLYMERASE"/>
    <property type="match status" value="1"/>
</dbReference>
<dbReference type="Pfam" id="PF05919">
    <property type="entry name" value="Mitovir_RNA_pol"/>
    <property type="match status" value="1"/>
</dbReference>
<feature type="compositionally biased region" description="Basic residues" evidence="4">
    <location>
        <begin position="724"/>
        <end position="738"/>
    </location>
</feature>
<evidence type="ECO:0000256" key="4">
    <source>
        <dbReference type="SAM" id="MobiDB-lite"/>
    </source>
</evidence>
<evidence type="ECO:0000256" key="2">
    <source>
        <dbReference type="ARBA" id="ARBA00022679"/>
    </source>
</evidence>
<dbReference type="PANTHER" id="PTHR34456:SF13">
    <property type="entry name" value="REVERSE TRANSCRIPTASE DOMAIN-CONTAINING PROTEIN"/>
    <property type="match status" value="1"/>
</dbReference>
<name>A0A9Y0T6J0_9VIRU</name>